<name>A0A345MJQ9_BPBSP</name>
<gene>
    <name evidence="1" type="ORF">BSP38_049</name>
</gene>
<keyword evidence="2" id="KW-1185">Reference proteome</keyword>
<proteinExistence type="predicted"/>
<sequence>MKMSEERKTLLQGLKDTFIQFKGRNSVGRMTTEHSIFIPASYLQDQSEETAEFIVAAKAINNRAEWGCPIKAEMKTFGSVKGVDFIFAFSPSTDFDAIIAEVESRLNQK</sequence>
<protein>
    <submittedName>
        <fullName evidence="1">Uncharacterized protein</fullName>
    </submittedName>
</protein>
<organism evidence="1 2">
    <name type="scientific">Bacillus phage BSP38</name>
    <dbReference type="NCBI Taxonomy" id="2283013"/>
    <lineage>
        <taxon>Viruses</taxon>
        <taxon>Duplodnaviria</taxon>
        <taxon>Heunggongvirae</taxon>
        <taxon>Uroviricota</taxon>
        <taxon>Caudoviricetes</taxon>
        <taxon>Herelleviridae</taxon>
        <taxon>Bastillevirinae</taxon>
        <taxon>Jeonjuvirus</taxon>
        <taxon>Jeonjuvirus BSP38</taxon>
    </lineage>
</organism>
<evidence type="ECO:0000313" key="1">
    <source>
        <dbReference type="EMBL" id="AXH71091.1"/>
    </source>
</evidence>
<dbReference type="EMBL" id="MH606185">
    <property type="protein sequence ID" value="AXH71091.1"/>
    <property type="molecule type" value="Genomic_DNA"/>
</dbReference>
<organismHost>
    <name type="scientific">Bacillus subtilis</name>
    <dbReference type="NCBI Taxonomy" id="1423"/>
</organismHost>
<dbReference type="Proteomes" id="UP000260425">
    <property type="component" value="Segment"/>
</dbReference>
<reference evidence="1 2" key="1">
    <citation type="submission" date="2018-07" db="EMBL/GenBank/DDBJ databases">
        <title>Complete nucleotide sequence of Bacillus phage BSP38.</title>
        <authorList>
            <person name="Ghosh K."/>
            <person name="Kim K.-P."/>
        </authorList>
    </citation>
    <scope>NUCLEOTIDE SEQUENCE [LARGE SCALE GENOMIC DNA]</scope>
</reference>
<accession>A0A345MJQ9</accession>
<evidence type="ECO:0000313" key="2">
    <source>
        <dbReference type="Proteomes" id="UP000260425"/>
    </source>
</evidence>